<dbReference type="Proteomes" id="UP000821865">
    <property type="component" value="Chromosome 3"/>
</dbReference>
<name>A0ACB8D7D2_DERSI</name>
<keyword evidence="2" id="KW-1185">Reference proteome</keyword>
<reference evidence="1" key="1">
    <citation type="submission" date="2020-05" db="EMBL/GenBank/DDBJ databases">
        <title>Large-scale comparative analyses of tick genomes elucidate their genetic diversity and vector capacities.</title>
        <authorList>
            <person name="Jia N."/>
            <person name="Wang J."/>
            <person name="Shi W."/>
            <person name="Du L."/>
            <person name="Sun Y."/>
            <person name="Zhan W."/>
            <person name="Jiang J."/>
            <person name="Wang Q."/>
            <person name="Zhang B."/>
            <person name="Ji P."/>
            <person name="Sakyi L.B."/>
            <person name="Cui X."/>
            <person name="Yuan T."/>
            <person name="Jiang B."/>
            <person name="Yang W."/>
            <person name="Lam T.T.-Y."/>
            <person name="Chang Q."/>
            <person name="Ding S."/>
            <person name="Wang X."/>
            <person name="Zhu J."/>
            <person name="Ruan X."/>
            <person name="Zhao L."/>
            <person name="Wei J."/>
            <person name="Que T."/>
            <person name="Du C."/>
            <person name="Cheng J."/>
            <person name="Dai P."/>
            <person name="Han X."/>
            <person name="Huang E."/>
            <person name="Gao Y."/>
            <person name="Liu J."/>
            <person name="Shao H."/>
            <person name="Ye R."/>
            <person name="Li L."/>
            <person name="Wei W."/>
            <person name="Wang X."/>
            <person name="Wang C."/>
            <person name="Yang T."/>
            <person name="Huo Q."/>
            <person name="Li W."/>
            <person name="Guo W."/>
            <person name="Chen H."/>
            <person name="Zhou L."/>
            <person name="Ni X."/>
            <person name="Tian J."/>
            <person name="Zhou Y."/>
            <person name="Sheng Y."/>
            <person name="Liu T."/>
            <person name="Pan Y."/>
            <person name="Xia L."/>
            <person name="Li J."/>
            <person name="Zhao F."/>
            <person name="Cao W."/>
        </authorList>
    </citation>
    <scope>NUCLEOTIDE SEQUENCE</scope>
    <source>
        <strain evidence="1">Dsil-2018</strain>
    </source>
</reference>
<dbReference type="EMBL" id="CM023472">
    <property type="protein sequence ID" value="KAH7960420.1"/>
    <property type="molecule type" value="Genomic_DNA"/>
</dbReference>
<sequence length="289" mass="31857">MAVVTPTPHPTSTPTAIEWDDPEGEWTRPGKARKPRLAARPSFDLHAVGVHLPALPSATSAELLDILPAFIQAAKLPAHTCADGSVHLRNRIRLAILKTHHIELVSRLLSVESIMLAGRIYAVAPYLAVLINFCSGVFDGVAPDATPEKLLRDVDCYRADILLARRMGNSNSALITFAGMHIPFSVYYQRLEFRCRPHKPRALHCTICLRYGHHMCACPGNQHPCPTCSRPITEPDEPHSCSPWCLNCQGHHTPFAEICAVRKQRDEDCANAAKKQRLQGSTTDSSGRV</sequence>
<gene>
    <name evidence="1" type="ORF">HPB49_019368</name>
</gene>
<evidence type="ECO:0000313" key="1">
    <source>
        <dbReference type="EMBL" id="KAH7960420.1"/>
    </source>
</evidence>
<proteinExistence type="predicted"/>
<evidence type="ECO:0000313" key="2">
    <source>
        <dbReference type="Proteomes" id="UP000821865"/>
    </source>
</evidence>
<protein>
    <submittedName>
        <fullName evidence="1">Uncharacterized protein</fullName>
    </submittedName>
</protein>
<organism evidence="1 2">
    <name type="scientific">Dermacentor silvarum</name>
    <name type="common">Tick</name>
    <dbReference type="NCBI Taxonomy" id="543639"/>
    <lineage>
        <taxon>Eukaryota</taxon>
        <taxon>Metazoa</taxon>
        <taxon>Ecdysozoa</taxon>
        <taxon>Arthropoda</taxon>
        <taxon>Chelicerata</taxon>
        <taxon>Arachnida</taxon>
        <taxon>Acari</taxon>
        <taxon>Parasitiformes</taxon>
        <taxon>Ixodida</taxon>
        <taxon>Ixodoidea</taxon>
        <taxon>Ixodidae</taxon>
        <taxon>Rhipicephalinae</taxon>
        <taxon>Dermacentor</taxon>
    </lineage>
</organism>
<accession>A0ACB8D7D2</accession>
<comment type="caution">
    <text evidence="1">The sequence shown here is derived from an EMBL/GenBank/DDBJ whole genome shotgun (WGS) entry which is preliminary data.</text>
</comment>